<feature type="region of interest" description="Disordered" evidence="1">
    <location>
        <begin position="1"/>
        <end position="74"/>
    </location>
</feature>
<comment type="caution">
    <text evidence="3">The sequence shown here is derived from an EMBL/GenBank/DDBJ whole genome shotgun (WGS) entry which is preliminary data.</text>
</comment>
<dbReference type="Gene3D" id="3.40.1000.10">
    <property type="entry name" value="Mog1/PsbP, alpha/beta/alpha sandwich"/>
    <property type="match status" value="1"/>
</dbReference>
<feature type="region of interest" description="Disordered" evidence="1">
    <location>
        <begin position="113"/>
        <end position="147"/>
    </location>
</feature>
<evidence type="ECO:0000313" key="4">
    <source>
        <dbReference type="Proteomes" id="UP000236047"/>
    </source>
</evidence>
<name>A0A2N8PEA8_STRNR</name>
<evidence type="ECO:0000313" key="3">
    <source>
        <dbReference type="EMBL" id="PNE39330.1"/>
    </source>
</evidence>
<dbReference type="AlphaFoldDB" id="A0A2N8PEA8"/>
<proteinExistence type="predicted"/>
<evidence type="ECO:0000256" key="2">
    <source>
        <dbReference type="SAM" id="Phobius"/>
    </source>
</evidence>
<feature type="compositionally biased region" description="Pro residues" evidence="1">
    <location>
        <begin position="29"/>
        <end position="42"/>
    </location>
</feature>
<protein>
    <recommendedName>
        <fullName evidence="5">Serine/arginine repetitive matrix protein 2</fullName>
    </recommendedName>
</protein>
<gene>
    <name evidence="3" type="ORF">AOB60_36235</name>
</gene>
<evidence type="ECO:0000256" key="1">
    <source>
        <dbReference type="SAM" id="MobiDB-lite"/>
    </source>
</evidence>
<evidence type="ECO:0008006" key="5">
    <source>
        <dbReference type="Google" id="ProtNLM"/>
    </source>
</evidence>
<keyword evidence="2" id="KW-0812">Transmembrane</keyword>
<keyword evidence="2" id="KW-1133">Transmembrane helix</keyword>
<dbReference type="Proteomes" id="UP000236047">
    <property type="component" value="Unassembled WGS sequence"/>
</dbReference>
<feature type="transmembrane region" description="Helical" evidence="2">
    <location>
        <begin position="81"/>
        <end position="102"/>
    </location>
</feature>
<feature type="compositionally biased region" description="Low complexity" evidence="1">
    <location>
        <begin position="18"/>
        <end position="28"/>
    </location>
</feature>
<keyword evidence="2" id="KW-0472">Membrane</keyword>
<reference evidence="4" key="1">
    <citation type="submission" date="2015-09" db="EMBL/GenBank/DDBJ databases">
        <authorList>
            <person name="Graham D.E."/>
            <person name="Mahan K.M."/>
            <person name="Klingeman D.M."/>
            <person name="Fida T."/>
            <person name="Giannone R.J."/>
            <person name="Hettich R.L."/>
            <person name="Parry R.J."/>
            <person name="Spain J.C."/>
        </authorList>
    </citation>
    <scope>NUCLEOTIDE SEQUENCE [LARGE SCALE GENOMIC DNA]</scope>
    <source>
        <strain evidence="4">JCM 4701</strain>
    </source>
</reference>
<dbReference type="EMBL" id="LJSN01000003">
    <property type="protein sequence ID" value="PNE39330.1"/>
    <property type="molecule type" value="Genomic_DNA"/>
</dbReference>
<organism evidence="3 4">
    <name type="scientific">Streptomyces noursei</name>
    <name type="common">Streptomyces albulus</name>
    <dbReference type="NCBI Taxonomy" id="1971"/>
    <lineage>
        <taxon>Bacteria</taxon>
        <taxon>Bacillati</taxon>
        <taxon>Actinomycetota</taxon>
        <taxon>Actinomycetes</taxon>
        <taxon>Kitasatosporales</taxon>
        <taxon>Streptomycetaceae</taxon>
        <taxon>Streptomyces</taxon>
    </lineage>
</organism>
<accession>A0A2N8PEA8</accession>
<sequence>MPAGSGPRWNPDTQSWETGPTRPTRPYTGPMPPRPAAPPTAPGPTAGPTAPAYPPGPSYDPGADTPGGPVPDPAAGRRTRILIAGAVAAVVVVGAGGGYLLWGRGADVRPAARPTASASSTTTAAPTGPATASASPTASASATSAPSGYHLVHDEKGFTLAVPDGWQRELRPTGVFYTSPDSRSLLQIFQITEPDLTPRQALEQASKGLSGNPGYKELGIEPRQGPAGAGGVQLTYAYDSDRLGIRVQAVDCAFTVPDGRQFAILALGPESDWPRQEGVQQVALGAFAPTA</sequence>
<dbReference type="RefSeq" id="WP_258018286.1">
    <property type="nucleotide sequence ID" value="NZ_LJSN01000003.1"/>
</dbReference>
<keyword evidence="4" id="KW-1185">Reference proteome</keyword>